<evidence type="ECO:0008006" key="3">
    <source>
        <dbReference type="Google" id="ProtNLM"/>
    </source>
</evidence>
<dbReference type="AlphaFoldDB" id="A0ABC9Q0P8"/>
<evidence type="ECO:0000313" key="2">
    <source>
        <dbReference type="Proteomes" id="UP000003093"/>
    </source>
</evidence>
<dbReference type="EMBL" id="AIDT01000006">
    <property type="protein sequence ID" value="EIA14242.1"/>
    <property type="molecule type" value="Genomic_DNA"/>
</dbReference>
<dbReference type="NCBIfam" id="NF040845">
    <property type="entry name" value="lmo0850_fam"/>
    <property type="match status" value="1"/>
</dbReference>
<dbReference type="InterPro" id="IPR049839">
    <property type="entry name" value="Lmo0850-like"/>
</dbReference>
<proteinExistence type="predicted"/>
<name>A0ABC9Q0P8_STAA5</name>
<evidence type="ECO:0000313" key="1">
    <source>
        <dbReference type="EMBL" id="EIA14242.1"/>
    </source>
</evidence>
<gene>
    <name evidence="1" type="ORF">ST398NM02_2126</name>
</gene>
<accession>A0ABC9Q0P8</accession>
<comment type="caution">
    <text evidence="1">The sequence shown here is derived from an EMBL/GenBank/DDBJ whole genome shotgun (WGS) entry which is preliminary data.</text>
</comment>
<reference evidence="1 2" key="1">
    <citation type="journal article" date="2012" name="MBio">
        <title>Identification of a highly transmissible animal-independent Staphylococcus aureus ST398 clone with distinct genomic and cell adhesion properties.</title>
        <authorList>
            <person name="Uhlemann A.C."/>
            <person name="Porcella S.F."/>
            <person name="Trivedi S."/>
            <person name="Sullivan S.B."/>
            <person name="Hafer C."/>
            <person name="Kennedy A.D."/>
            <person name="Barbian K.D."/>
            <person name="McCarthy A.J."/>
            <person name="Street C."/>
            <person name="Hirschberg D.L."/>
            <person name="Lipkin W.I."/>
            <person name="Lindsay J.A."/>
            <person name="DeLeo F.R."/>
            <person name="Lowy F.D."/>
        </authorList>
    </citation>
    <scope>NUCLEOTIDE SEQUENCE [LARGE SCALE GENOMIC DNA]</scope>
    <source>
        <strain evidence="1 2">DR10</strain>
    </source>
</reference>
<protein>
    <recommendedName>
        <fullName evidence="3">3-deoxy-7-phosphoheptulonate synthase</fullName>
    </recommendedName>
</protein>
<organism evidence="1 2">
    <name type="scientific">Staphylococcus aureus subsp. aureus DR10</name>
    <dbReference type="NCBI Taxonomy" id="1155079"/>
    <lineage>
        <taxon>Bacteria</taxon>
        <taxon>Bacillati</taxon>
        <taxon>Bacillota</taxon>
        <taxon>Bacilli</taxon>
        <taxon>Bacillales</taxon>
        <taxon>Staphylococcaceae</taxon>
        <taxon>Staphylococcus</taxon>
    </lineage>
</organism>
<dbReference type="Proteomes" id="UP000003093">
    <property type="component" value="Unassembled WGS sequence"/>
</dbReference>
<sequence>MIIMKRPEKIQNVVKLLSSLGVNIKKTKSRLDIINTLPASNKVSHELK</sequence>